<reference evidence="7" key="1">
    <citation type="submission" date="2020-08" db="EMBL/GenBank/DDBJ databases">
        <title>Genome sequencing and assembly of the red palm weevil Rhynchophorus ferrugineus.</title>
        <authorList>
            <person name="Dias G.B."/>
            <person name="Bergman C.M."/>
            <person name="Manee M."/>
        </authorList>
    </citation>
    <scope>NUCLEOTIDE SEQUENCE</scope>
    <source>
        <strain evidence="7">AA-2017</strain>
        <tissue evidence="7">Whole larva</tissue>
    </source>
</reference>
<evidence type="ECO:0000256" key="6">
    <source>
        <dbReference type="SAM" id="Phobius"/>
    </source>
</evidence>
<proteinExistence type="inferred from homology"/>
<dbReference type="GO" id="GO:0007605">
    <property type="term" value="P:sensory perception of sound"/>
    <property type="evidence" value="ECO:0007669"/>
    <property type="project" value="UniProtKB-ARBA"/>
</dbReference>
<name>A0A834MJB1_RHYFE</name>
<feature type="transmembrane region" description="Helical" evidence="6">
    <location>
        <begin position="241"/>
        <end position="265"/>
    </location>
</feature>
<feature type="transmembrane region" description="Helical" evidence="6">
    <location>
        <begin position="154"/>
        <end position="178"/>
    </location>
</feature>
<evidence type="ECO:0000313" key="8">
    <source>
        <dbReference type="Proteomes" id="UP000625711"/>
    </source>
</evidence>
<gene>
    <name evidence="7" type="ORF">GWI33_003038</name>
</gene>
<evidence type="ECO:0000256" key="3">
    <source>
        <dbReference type="ARBA" id="ARBA00022692"/>
    </source>
</evidence>
<comment type="caution">
    <text evidence="7">The sequence shown here is derived from an EMBL/GenBank/DDBJ whole genome shotgun (WGS) entry which is preliminary data.</text>
</comment>
<comment type="subcellular location">
    <subcellularLocation>
        <location evidence="1">Membrane</location>
        <topology evidence="1">Multi-pass membrane protein</topology>
    </subcellularLocation>
</comment>
<accession>A0A834MJB1</accession>
<comment type="similarity">
    <text evidence="2">Belongs to the clarin family.</text>
</comment>
<feature type="transmembrane region" description="Helical" evidence="6">
    <location>
        <begin position="199"/>
        <end position="221"/>
    </location>
</feature>
<keyword evidence="3 6" id="KW-0812">Transmembrane</keyword>
<evidence type="ECO:0000256" key="1">
    <source>
        <dbReference type="ARBA" id="ARBA00004141"/>
    </source>
</evidence>
<dbReference type="AlphaFoldDB" id="A0A834MJB1"/>
<dbReference type="EMBL" id="JAACXV010000183">
    <property type="protein sequence ID" value="KAF7282240.1"/>
    <property type="molecule type" value="Genomic_DNA"/>
</dbReference>
<evidence type="ECO:0000313" key="7">
    <source>
        <dbReference type="EMBL" id="KAF7282240.1"/>
    </source>
</evidence>
<dbReference type="Gene3D" id="1.20.140.150">
    <property type="match status" value="1"/>
</dbReference>
<organism evidence="7 8">
    <name type="scientific">Rhynchophorus ferrugineus</name>
    <name type="common">Red palm weevil</name>
    <name type="synonym">Curculio ferrugineus</name>
    <dbReference type="NCBI Taxonomy" id="354439"/>
    <lineage>
        <taxon>Eukaryota</taxon>
        <taxon>Metazoa</taxon>
        <taxon>Ecdysozoa</taxon>
        <taxon>Arthropoda</taxon>
        <taxon>Hexapoda</taxon>
        <taxon>Insecta</taxon>
        <taxon>Pterygota</taxon>
        <taxon>Neoptera</taxon>
        <taxon>Endopterygota</taxon>
        <taxon>Coleoptera</taxon>
        <taxon>Polyphaga</taxon>
        <taxon>Cucujiformia</taxon>
        <taxon>Curculionidae</taxon>
        <taxon>Dryophthorinae</taxon>
        <taxon>Rhynchophorus</taxon>
    </lineage>
</organism>
<keyword evidence="8" id="KW-1185">Reference proteome</keyword>
<keyword evidence="4 6" id="KW-1133">Transmembrane helix</keyword>
<keyword evidence="5 6" id="KW-0472">Membrane</keyword>
<feature type="transmembrane region" description="Helical" evidence="6">
    <location>
        <begin position="7"/>
        <end position="33"/>
    </location>
</feature>
<dbReference type="GO" id="GO:0016020">
    <property type="term" value="C:membrane"/>
    <property type="evidence" value="ECO:0007669"/>
    <property type="project" value="UniProtKB-SubCell"/>
</dbReference>
<evidence type="ECO:0000256" key="4">
    <source>
        <dbReference type="ARBA" id="ARBA00022989"/>
    </source>
</evidence>
<evidence type="ECO:0000256" key="2">
    <source>
        <dbReference type="ARBA" id="ARBA00005787"/>
    </source>
</evidence>
<protein>
    <submittedName>
        <fullName evidence="7">Uncharacterized protein</fullName>
    </submittedName>
</protein>
<dbReference type="OrthoDB" id="6432214at2759"/>
<dbReference type="PANTHER" id="PTHR31548:SF6">
    <property type="entry name" value="AGAP002756-PA"/>
    <property type="match status" value="1"/>
</dbReference>
<evidence type="ECO:0000256" key="5">
    <source>
        <dbReference type="ARBA" id="ARBA00023136"/>
    </source>
</evidence>
<sequence length="292" mass="32751">MATTNRVYILAAFVISGIAVIFNIISLSTQYWITAKITDLTFNTATSSVNYGLFRGSYERAVPSPSVYDVQMTCSFGENVCMLLCGDKDYRKFTLNEIVSNDVLNDTDYVSECNKNGYNSKSLLVSNLKTTKNDKSLRTESDNKETKHFINAGVWLSTVVCLILATFIGLIASALAFYNTISNPIQFYFSVGSLYIYNALAFSFTLLYMIFWGALYNIVIFHEVGLADTLVGSMTSDKNAVLGYSYWISFVPLLFYGGSIGVLFYRDYLNAKDPKNKTVHLEESTDPNIYLY</sequence>
<dbReference type="Proteomes" id="UP000625711">
    <property type="component" value="Unassembled WGS sequence"/>
</dbReference>
<dbReference type="PANTHER" id="PTHR31548">
    <property type="entry name" value="CLARIN"/>
    <property type="match status" value="1"/>
</dbReference>
<dbReference type="InterPro" id="IPR026748">
    <property type="entry name" value="Clarin"/>
</dbReference>